<evidence type="ECO:0000259" key="1">
    <source>
        <dbReference type="Pfam" id="PF14893"/>
    </source>
</evidence>
<organism evidence="3 4">
    <name type="scientific">Sinocyclocheilus anshuiensis</name>
    <dbReference type="NCBI Taxonomy" id="1608454"/>
    <lineage>
        <taxon>Eukaryota</taxon>
        <taxon>Metazoa</taxon>
        <taxon>Chordata</taxon>
        <taxon>Craniata</taxon>
        <taxon>Vertebrata</taxon>
        <taxon>Euteleostomi</taxon>
        <taxon>Actinopterygii</taxon>
        <taxon>Neopterygii</taxon>
        <taxon>Teleostei</taxon>
        <taxon>Ostariophysi</taxon>
        <taxon>Cypriniformes</taxon>
        <taxon>Cyprinidae</taxon>
        <taxon>Cyprininae</taxon>
        <taxon>Sinocyclocheilus</taxon>
    </lineage>
</organism>
<dbReference type="InterPro" id="IPR026523">
    <property type="entry name" value="PNMA"/>
</dbReference>
<dbReference type="Pfam" id="PF14893">
    <property type="entry name" value="PNMA"/>
    <property type="match status" value="1"/>
</dbReference>
<dbReference type="Ensembl" id="ENSSANT00000073955.1">
    <property type="protein sequence ID" value="ENSSANP00000069563.1"/>
    <property type="gene ID" value="ENSSANG00000034708.1"/>
</dbReference>
<dbReference type="PANTHER" id="PTHR23095:SF51">
    <property type="entry name" value="PARANEOPLASTIC ANTIGEN MA1 HOMOLOG-RELATED"/>
    <property type="match status" value="1"/>
</dbReference>
<accession>A0A671QD07</accession>
<evidence type="ECO:0000313" key="3">
    <source>
        <dbReference type="Ensembl" id="ENSSANP00000069563.1"/>
    </source>
</evidence>
<sequence>AALDMILRVWCKGEALREDHAVMVVIPEDLEITQIEETMQTIKCLGRVRVRGRMFRDNLKCFLVLCESKEKIDPNLVPPEVLPMSGAEPCKIVITTGEGTSSEDFAKKMHNLLQGEGRTAEDSQAMFSSAVSENSSPDANIHAVRDLLEKTGKTSSEMGGYRRLRMFSGTIPTPAGEEQFEHWMEQAWLMVEESEGTAKEKKRRIMESLRGPAIEIVKVVRDSDTDVTPEKHLDALEQAFGSAESGDDLYFSFRLLQQQAGEKFSDFLRRLEHALTKVVQRGGIPADLRDKVRIEQLLRGAVGTKPPNFLELLSEIRAEEEYEVEMTESPDETTLMVDASAVTSLPAGVLVQTIMVPSQAIEKSQLIAK</sequence>
<dbReference type="PANTHER" id="PTHR23095">
    <property type="entry name" value="PARANEOPLASTIC ANTIGEN"/>
    <property type="match status" value="1"/>
</dbReference>
<dbReference type="InterPro" id="IPR048270">
    <property type="entry name" value="PNMA_C"/>
</dbReference>
<feature type="domain" description="Paraneoplastic antigen Ma-like N-terminal" evidence="2">
    <location>
        <begin position="6"/>
        <end position="86"/>
    </location>
</feature>
<keyword evidence="4" id="KW-1185">Reference proteome</keyword>
<reference evidence="3" key="1">
    <citation type="submission" date="2025-08" db="UniProtKB">
        <authorList>
            <consortium name="Ensembl"/>
        </authorList>
    </citation>
    <scope>IDENTIFICATION</scope>
</reference>
<proteinExistence type="predicted"/>
<dbReference type="Proteomes" id="UP000472260">
    <property type="component" value="Unassembled WGS sequence"/>
</dbReference>
<dbReference type="Pfam" id="PF20846">
    <property type="entry name" value="PNMA_N"/>
    <property type="match status" value="1"/>
</dbReference>
<evidence type="ECO:0000259" key="2">
    <source>
        <dbReference type="Pfam" id="PF20846"/>
    </source>
</evidence>
<dbReference type="InterPro" id="IPR048271">
    <property type="entry name" value="PNMA_N"/>
</dbReference>
<feature type="domain" description="Paraneoplastic antigen Ma-like C-terminal" evidence="1">
    <location>
        <begin position="167"/>
        <end position="304"/>
    </location>
</feature>
<name>A0A671QD07_9TELE</name>
<protein>
    <submittedName>
        <fullName evidence="3">Uncharacterized protein</fullName>
    </submittedName>
</protein>
<evidence type="ECO:0000313" key="4">
    <source>
        <dbReference type="Proteomes" id="UP000472260"/>
    </source>
</evidence>
<dbReference type="AlphaFoldDB" id="A0A671QD07"/>
<reference evidence="3" key="2">
    <citation type="submission" date="2025-09" db="UniProtKB">
        <authorList>
            <consortium name="Ensembl"/>
        </authorList>
    </citation>
    <scope>IDENTIFICATION</scope>
</reference>